<comment type="function">
    <text evidence="5">Functions as an E3 ubiquitin ligase.</text>
</comment>
<keyword evidence="4 5" id="KW-0833">Ubl conjugation pathway</keyword>
<evidence type="ECO:0000256" key="1">
    <source>
        <dbReference type="ARBA" id="ARBA00000900"/>
    </source>
</evidence>
<dbReference type="InterPro" id="IPR016024">
    <property type="entry name" value="ARM-type_fold"/>
</dbReference>
<dbReference type="Proteomes" id="UP001281410">
    <property type="component" value="Unassembled WGS sequence"/>
</dbReference>
<feature type="domain" description="U-box" evidence="6">
    <location>
        <begin position="12"/>
        <end position="87"/>
    </location>
</feature>
<dbReference type="InterPro" id="IPR045210">
    <property type="entry name" value="RING-Ubox_PUB"/>
</dbReference>
<gene>
    <name evidence="7" type="ORF">Dsin_026612</name>
</gene>
<comment type="catalytic activity">
    <reaction evidence="1 5">
        <text>S-ubiquitinyl-[E2 ubiquitin-conjugating enzyme]-L-cysteine + [acceptor protein]-L-lysine = [E2 ubiquitin-conjugating enzyme]-L-cysteine + N(6)-ubiquitinyl-[acceptor protein]-L-lysine.</text>
        <dbReference type="EC" id="2.3.2.27"/>
    </reaction>
</comment>
<dbReference type="GO" id="GO:0061630">
    <property type="term" value="F:ubiquitin protein ligase activity"/>
    <property type="evidence" value="ECO:0007669"/>
    <property type="project" value="UniProtKB-UniRule"/>
</dbReference>
<dbReference type="GO" id="GO:0016567">
    <property type="term" value="P:protein ubiquitination"/>
    <property type="evidence" value="ECO:0007669"/>
    <property type="project" value="UniProtKB-UniRule"/>
</dbReference>
<comment type="pathway">
    <text evidence="2 5">Protein modification; protein ubiquitination.</text>
</comment>
<dbReference type="InterPro" id="IPR003613">
    <property type="entry name" value="Ubox_domain"/>
</dbReference>
<sequence>MEMEMEMEKETEYPIDFRCPISMELMKEPVTICTGVTYERKNISKWFSTYNKTTCPATMQPLHSFDITPNHTLKRLIDAWLIENDHKHPHHQSPPSIKHHDLVSLLSTIGSSPFQVTCLKKLRSIVEMGEDTKADFIQSGGVEVVVQIFVQILFETSDFVTFRASEEALALLHQLPIVSDHDDNTTFDILSKPDSMTSMAIILQRGSAEARFYAITIFKNITKTDYDWNFIIQDQGIGFFKSLLELLSDEICTKASSCALEVLIQVLSPSTKSRLKAIEAGAVCVLIELLPDSSSRSKCEKILRLMKLLCECAEGRLALVEHHMGIPAISKTLLNVSNTATKTAVKIMWLISNFHPTERVVEEMLVYGTVKKLLALLHMEGRTSSTKDKVVKMFKLHALSWRKYPCFPFDFNRYLGLVDVSC</sequence>
<evidence type="ECO:0000313" key="7">
    <source>
        <dbReference type="EMBL" id="KAK3195302.1"/>
    </source>
</evidence>
<dbReference type="PROSITE" id="PS51698">
    <property type="entry name" value="U_BOX"/>
    <property type="match status" value="1"/>
</dbReference>
<organism evidence="7 8">
    <name type="scientific">Dipteronia sinensis</name>
    <dbReference type="NCBI Taxonomy" id="43782"/>
    <lineage>
        <taxon>Eukaryota</taxon>
        <taxon>Viridiplantae</taxon>
        <taxon>Streptophyta</taxon>
        <taxon>Embryophyta</taxon>
        <taxon>Tracheophyta</taxon>
        <taxon>Spermatophyta</taxon>
        <taxon>Magnoliopsida</taxon>
        <taxon>eudicotyledons</taxon>
        <taxon>Gunneridae</taxon>
        <taxon>Pentapetalae</taxon>
        <taxon>rosids</taxon>
        <taxon>malvids</taxon>
        <taxon>Sapindales</taxon>
        <taxon>Sapindaceae</taxon>
        <taxon>Hippocastanoideae</taxon>
        <taxon>Acereae</taxon>
        <taxon>Dipteronia</taxon>
    </lineage>
</organism>
<dbReference type="EMBL" id="JANJYJ010000008">
    <property type="protein sequence ID" value="KAK3195302.1"/>
    <property type="molecule type" value="Genomic_DNA"/>
</dbReference>
<accession>A0AAE0DY16</accession>
<proteinExistence type="predicted"/>
<reference evidence="7" key="1">
    <citation type="journal article" date="2023" name="Plant J.">
        <title>Genome sequences and population genomics provide insights into the demographic history, inbreeding, and mutation load of two 'living fossil' tree species of Dipteronia.</title>
        <authorList>
            <person name="Feng Y."/>
            <person name="Comes H.P."/>
            <person name="Chen J."/>
            <person name="Zhu S."/>
            <person name="Lu R."/>
            <person name="Zhang X."/>
            <person name="Li P."/>
            <person name="Qiu J."/>
            <person name="Olsen K.M."/>
            <person name="Qiu Y."/>
        </authorList>
    </citation>
    <scope>NUCLEOTIDE SEQUENCE</scope>
    <source>
        <strain evidence="7">NBL</strain>
    </source>
</reference>
<keyword evidence="8" id="KW-1185">Reference proteome</keyword>
<keyword evidence="3 5" id="KW-0808">Transferase</keyword>
<comment type="caution">
    <text evidence="7">The sequence shown here is derived from an EMBL/GenBank/DDBJ whole genome shotgun (WGS) entry which is preliminary data.</text>
</comment>
<dbReference type="Gene3D" id="3.30.40.10">
    <property type="entry name" value="Zinc/RING finger domain, C3HC4 (zinc finger)"/>
    <property type="match status" value="1"/>
</dbReference>
<dbReference type="SUPFAM" id="SSF48371">
    <property type="entry name" value="ARM repeat"/>
    <property type="match status" value="1"/>
</dbReference>
<dbReference type="InterPro" id="IPR011989">
    <property type="entry name" value="ARM-like"/>
</dbReference>
<dbReference type="InterPro" id="IPR013083">
    <property type="entry name" value="Znf_RING/FYVE/PHD"/>
</dbReference>
<protein>
    <recommendedName>
        <fullName evidence="5 6">U-box domain-containing protein</fullName>
        <ecNumber evidence="5">2.3.2.27</ecNumber>
    </recommendedName>
    <alternativeName>
        <fullName evidence="5">RING-type E3 ubiquitin transferase PUB</fullName>
    </alternativeName>
</protein>
<evidence type="ECO:0000256" key="2">
    <source>
        <dbReference type="ARBA" id="ARBA00004906"/>
    </source>
</evidence>
<dbReference type="EC" id="2.3.2.27" evidence="5"/>
<dbReference type="Pfam" id="PF25598">
    <property type="entry name" value="ARM_PUB"/>
    <property type="match status" value="1"/>
</dbReference>
<dbReference type="Pfam" id="PF04564">
    <property type="entry name" value="U-box"/>
    <property type="match status" value="1"/>
</dbReference>
<dbReference type="SUPFAM" id="SSF57850">
    <property type="entry name" value="RING/U-box"/>
    <property type="match status" value="1"/>
</dbReference>
<dbReference type="InterPro" id="IPR058678">
    <property type="entry name" value="ARM_PUB"/>
</dbReference>
<dbReference type="InterPro" id="IPR045185">
    <property type="entry name" value="PUB22/23/24-like"/>
</dbReference>
<evidence type="ECO:0000313" key="8">
    <source>
        <dbReference type="Proteomes" id="UP001281410"/>
    </source>
</evidence>
<dbReference type="PANTHER" id="PTHR22849:SF23">
    <property type="entry name" value="U-BOX DOMAIN-CONTAINING PROTEIN"/>
    <property type="match status" value="1"/>
</dbReference>
<evidence type="ECO:0000256" key="3">
    <source>
        <dbReference type="ARBA" id="ARBA00022679"/>
    </source>
</evidence>
<dbReference type="PANTHER" id="PTHR22849">
    <property type="entry name" value="WDSAM1 PROTEIN"/>
    <property type="match status" value="1"/>
</dbReference>
<name>A0AAE0DY16_9ROSI</name>
<dbReference type="SMART" id="SM00504">
    <property type="entry name" value="Ubox"/>
    <property type="match status" value="1"/>
</dbReference>
<evidence type="ECO:0000256" key="4">
    <source>
        <dbReference type="ARBA" id="ARBA00022786"/>
    </source>
</evidence>
<dbReference type="Gene3D" id="1.25.10.10">
    <property type="entry name" value="Leucine-rich Repeat Variant"/>
    <property type="match status" value="1"/>
</dbReference>
<dbReference type="AlphaFoldDB" id="A0AAE0DY16"/>
<dbReference type="CDD" id="cd16664">
    <property type="entry name" value="RING-Ubox_PUB"/>
    <property type="match status" value="1"/>
</dbReference>
<evidence type="ECO:0000259" key="6">
    <source>
        <dbReference type="PROSITE" id="PS51698"/>
    </source>
</evidence>
<evidence type="ECO:0000256" key="5">
    <source>
        <dbReference type="RuleBase" id="RU369093"/>
    </source>
</evidence>